<proteinExistence type="inferred from homology"/>
<sequence length="173" mass="20336">MVVPNLCFENSDCNMLEMAQRCDLQVNGMGKLKKVFLSNAESSDLAKKNFFKKEMLKITDYQLLDIDMLSKKEIEEYIKTQPITCTIDLYPSFRRHTEQGVYMDTEKEVERFQKLFDEGKNNTAHAMLIVGYGMENGEEFFLVQNSWGTKWGYYGFAKIKRSLLYYLQYPLIH</sequence>
<dbReference type="InterPro" id="IPR038765">
    <property type="entry name" value="Papain-like_cys_pep_sf"/>
</dbReference>
<comment type="similarity">
    <text evidence="1">Belongs to the peptidase C1 family.</text>
</comment>
<accession>A0A2G2VFY5</accession>
<dbReference type="Gene3D" id="3.90.70.10">
    <property type="entry name" value="Cysteine proteinases"/>
    <property type="match status" value="1"/>
</dbReference>
<dbReference type="OrthoDB" id="1292714at2759"/>
<dbReference type="InterPro" id="IPR000668">
    <property type="entry name" value="Peptidase_C1A_C"/>
</dbReference>
<dbReference type="InterPro" id="IPR013128">
    <property type="entry name" value="Peptidase_C1A"/>
</dbReference>
<name>A0A2G2VFY5_CAPBA</name>
<reference evidence="3 4" key="1">
    <citation type="journal article" date="2017" name="Genome Biol.">
        <title>New reference genome sequences of hot pepper reveal the massive evolution of plant disease-resistance genes by retroduplication.</title>
        <authorList>
            <person name="Kim S."/>
            <person name="Park J."/>
            <person name="Yeom S.I."/>
            <person name="Kim Y.M."/>
            <person name="Seo E."/>
            <person name="Kim K.T."/>
            <person name="Kim M.S."/>
            <person name="Lee J.M."/>
            <person name="Cheong K."/>
            <person name="Shin H.S."/>
            <person name="Kim S.B."/>
            <person name="Han K."/>
            <person name="Lee J."/>
            <person name="Park M."/>
            <person name="Lee H.A."/>
            <person name="Lee H.Y."/>
            <person name="Lee Y."/>
            <person name="Oh S."/>
            <person name="Lee J.H."/>
            <person name="Choi E."/>
            <person name="Choi E."/>
            <person name="Lee S.E."/>
            <person name="Jeon J."/>
            <person name="Kim H."/>
            <person name="Choi G."/>
            <person name="Song H."/>
            <person name="Lee J."/>
            <person name="Lee S.C."/>
            <person name="Kwon J.K."/>
            <person name="Lee H.Y."/>
            <person name="Koo N."/>
            <person name="Hong Y."/>
            <person name="Kim R.W."/>
            <person name="Kang W.H."/>
            <person name="Huh J.H."/>
            <person name="Kang B.C."/>
            <person name="Yang T.J."/>
            <person name="Lee Y.H."/>
            <person name="Bennetzen J.L."/>
            <person name="Choi D."/>
        </authorList>
    </citation>
    <scope>NUCLEOTIDE SEQUENCE [LARGE SCALE GENOMIC DNA]</scope>
    <source>
        <strain evidence="4">cv. PBC81</strain>
    </source>
</reference>
<evidence type="ECO:0000313" key="3">
    <source>
        <dbReference type="EMBL" id="PHT31894.1"/>
    </source>
</evidence>
<dbReference type="AlphaFoldDB" id="A0A2G2VFY5"/>
<keyword evidence="4" id="KW-1185">Reference proteome</keyword>
<dbReference type="GO" id="GO:0008234">
    <property type="term" value="F:cysteine-type peptidase activity"/>
    <property type="evidence" value="ECO:0007669"/>
    <property type="project" value="InterPro"/>
</dbReference>
<comment type="caution">
    <text evidence="3">The sequence shown here is derived from an EMBL/GenBank/DDBJ whole genome shotgun (WGS) entry which is preliminary data.</text>
</comment>
<reference evidence="4" key="2">
    <citation type="journal article" date="2017" name="J. Anim. Genet.">
        <title>Multiple reference genome sequences of hot pepper reveal the massive evolution of plant disease resistance genes by retroduplication.</title>
        <authorList>
            <person name="Kim S."/>
            <person name="Park J."/>
            <person name="Yeom S.-I."/>
            <person name="Kim Y.-M."/>
            <person name="Seo E."/>
            <person name="Kim K.-T."/>
            <person name="Kim M.-S."/>
            <person name="Lee J.M."/>
            <person name="Cheong K."/>
            <person name="Shin H.-S."/>
            <person name="Kim S.-B."/>
            <person name="Han K."/>
            <person name="Lee J."/>
            <person name="Park M."/>
            <person name="Lee H.-A."/>
            <person name="Lee H.-Y."/>
            <person name="Lee Y."/>
            <person name="Oh S."/>
            <person name="Lee J.H."/>
            <person name="Choi E."/>
            <person name="Choi E."/>
            <person name="Lee S.E."/>
            <person name="Jeon J."/>
            <person name="Kim H."/>
            <person name="Choi G."/>
            <person name="Song H."/>
            <person name="Lee J."/>
            <person name="Lee S.-C."/>
            <person name="Kwon J.-K."/>
            <person name="Lee H.-Y."/>
            <person name="Koo N."/>
            <person name="Hong Y."/>
            <person name="Kim R.W."/>
            <person name="Kang W.-H."/>
            <person name="Huh J.H."/>
            <person name="Kang B.-C."/>
            <person name="Yang T.-J."/>
            <person name="Lee Y.-H."/>
            <person name="Bennetzen J.L."/>
            <person name="Choi D."/>
        </authorList>
    </citation>
    <scope>NUCLEOTIDE SEQUENCE [LARGE SCALE GENOMIC DNA]</scope>
    <source>
        <strain evidence="4">cv. PBC81</strain>
    </source>
</reference>
<dbReference type="InterPro" id="IPR025660">
    <property type="entry name" value="Pept_his_AS"/>
</dbReference>
<dbReference type="STRING" id="33114.A0A2G2VFY5"/>
<dbReference type="GO" id="GO:0006508">
    <property type="term" value="P:proteolysis"/>
    <property type="evidence" value="ECO:0007669"/>
    <property type="project" value="InterPro"/>
</dbReference>
<dbReference type="Pfam" id="PF00112">
    <property type="entry name" value="Peptidase_C1"/>
    <property type="match status" value="1"/>
</dbReference>
<evidence type="ECO:0000256" key="1">
    <source>
        <dbReference type="ARBA" id="ARBA00008455"/>
    </source>
</evidence>
<dbReference type="PANTHER" id="PTHR12411">
    <property type="entry name" value="CYSTEINE PROTEASE FAMILY C1-RELATED"/>
    <property type="match status" value="1"/>
</dbReference>
<dbReference type="SUPFAM" id="SSF54001">
    <property type="entry name" value="Cysteine proteinases"/>
    <property type="match status" value="1"/>
</dbReference>
<organism evidence="3 4">
    <name type="scientific">Capsicum baccatum</name>
    <name type="common">Peruvian pepper</name>
    <dbReference type="NCBI Taxonomy" id="33114"/>
    <lineage>
        <taxon>Eukaryota</taxon>
        <taxon>Viridiplantae</taxon>
        <taxon>Streptophyta</taxon>
        <taxon>Embryophyta</taxon>
        <taxon>Tracheophyta</taxon>
        <taxon>Spermatophyta</taxon>
        <taxon>Magnoliopsida</taxon>
        <taxon>eudicotyledons</taxon>
        <taxon>Gunneridae</taxon>
        <taxon>Pentapetalae</taxon>
        <taxon>asterids</taxon>
        <taxon>lamiids</taxon>
        <taxon>Solanales</taxon>
        <taxon>Solanaceae</taxon>
        <taxon>Solanoideae</taxon>
        <taxon>Capsiceae</taxon>
        <taxon>Capsicum</taxon>
    </lineage>
</organism>
<dbReference type="PROSITE" id="PS00639">
    <property type="entry name" value="THIOL_PROTEASE_HIS"/>
    <property type="match status" value="1"/>
</dbReference>
<evidence type="ECO:0000313" key="4">
    <source>
        <dbReference type="Proteomes" id="UP000224567"/>
    </source>
</evidence>
<dbReference type="EMBL" id="MLFT02000012">
    <property type="protein sequence ID" value="PHT31894.1"/>
    <property type="molecule type" value="Genomic_DNA"/>
</dbReference>
<gene>
    <name evidence="3" type="ORF">CQW23_28231</name>
</gene>
<evidence type="ECO:0000259" key="2">
    <source>
        <dbReference type="Pfam" id="PF00112"/>
    </source>
</evidence>
<feature type="domain" description="Peptidase C1A papain C-terminal" evidence="2">
    <location>
        <begin position="51"/>
        <end position="162"/>
    </location>
</feature>
<dbReference type="Proteomes" id="UP000224567">
    <property type="component" value="Unassembled WGS sequence"/>
</dbReference>
<protein>
    <recommendedName>
        <fullName evidence="2">Peptidase C1A papain C-terminal domain-containing protein</fullName>
    </recommendedName>
</protein>